<proteinExistence type="predicted"/>
<evidence type="ECO:0000313" key="2">
    <source>
        <dbReference type="EMBL" id="MCQ4045103.1"/>
    </source>
</evidence>
<gene>
    <name evidence="2" type="ORF">NON19_24490</name>
</gene>
<evidence type="ECO:0000313" key="3">
    <source>
        <dbReference type="Proteomes" id="UP001206206"/>
    </source>
</evidence>
<sequence>MHTALPAVRSPLAARDPAPLDQGSAHPSGAGTVPGVRAPHRTPVVRPAPPVAPTATAPVQRLPIATAPPTTVPRFPDAGAPDAPNPHGRPTAPFKAAASAAAIQRTPEEGGATDVPVRSAPPRSRIPVPVKKSSSSAEKSPVPPQHGDGIDVEDLARRLIDPVARLLRADLRRGRERAGRLYDGRR</sequence>
<evidence type="ECO:0008006" key="4">
    <source>
        <dbReference type="Google" id="ProtNLM"/>
    </source>
</evidence>
<evidence type="ECO:0000256" key="1">
    <source>
        <dbReference type="SAM" id="MobiDB-lite"/>
    </source>
</evidence>
<protein>
    <recommendedName>
        <fullName evidence="4">Syndecan 1</fullName>
    </recommendedName>
</protein>
<dbReference type="EMBL" id="JANFNH010000037">
    <property type="protein sequence ID" value="MCQ4045103.1"/>
    <property type="molecule type" value="Genomic_DNA"/>
</dbReference>
<dbReference type="RefSeq" id="WP_255931237.1">
    <property type="nucleotide sequence ID" value="NZ_JANFNH010000037.1"/>
</dbReference>
<organism evidence="2 3">
    <name type="scientific">Streptantibioticus rubrisoli</name>
    <dbReference type="NCBI Taxonomy" id="1387313"/>
    <lineage>
        <taxon>Bacteria</taxon>
        <taxon>Bacillati</taxon>
        <taxon>Actinomycetota</taxon>
        <taxon>Actinomycetes</taxon>
        <taxon>Kitasatosporales</taxon>
        <taxon>Streptomycetaceae</taxon>
        <taxon>Streptantibioticus</taxon>
    </lineage>
</organism>
<dbReference type="Proteomes" id="UP001206206">
    <property type="component" value="Unassembled WGS sequence"/>
</dbReference>
<reference evidence="2 3" key="1">
    <citation type="submission" date="2022-06" db="EMBL/GenBank/DDBJ databases">
        <title>Draft genome sequence of type strain Streptomyces rubrisoli DSM 42083.</title>
        <authorList>
            <person name="Duangmal K."/>
            <person name="Klaysubun C."/>
        </authorList>
    </citation>
    <scope>NUCLEOTIDE SEQUENCE [LARGE SCALE GENOMIC DNA]</scope>
    <source>
        <strain evidence="2 3">DSM 42083</strain>
    </source>
</reference>
<keyword evidence="3" id="KW-1185">Reference proteome</keyword>
<accession>A0ABT1PLH8</accession>
<comment type="caution">
    <text evidence="2">The sequence shown here is derived from an EMBL/GenBank/DDBJ whole genome shotgun (WGS) entry which is preliminary data.</text>
</comment>
<name>A0ABT1PLH8_9ACTN</name>
<feature type="region of interest" description="Disordered" evidence="1">
    <location>
        <begin position="1"/>
        <end position="153"/>
    </location>
</feature>